<feature type="transmembrane region" description="Helical" evidence="1">
    <location>
        <begin position="20"/>
        <end position="36"/>
    </location>
</feature>
<name>A0A6J7N3G4_9ZZZZ</name>
<sequence length="84" mass="9453">MKKKLASSWRLLPSGLRKIIVLVFGSTLIIVGLLLIDLPGPFTMPLVIGGLVVLALEFKWAETLLVRVKHHGEKILPRKLFKKR</sequence>
<dbReference type="InterPro" id="IPR019099">
    <property type="entry name" value="Uncharacterised_PGPGW_TM"/>
</dbReference>
<dbReference type="EMBL" id="CAFBOC010000028">
    <property type="protein sequence ID" value="CAB4986698.1"/>
    <property type="molecule type" value="Genomic_DNA"/>
</dbReference>
<gene>
    <name evidence="2" type="ORF">UFOPK3913_01522</name>
</gene>
<organism evidence="2">
    <name type="scientific">freshwater metagenome</name>
    <dbReference type="NCBI Taxonomy" id="449393"/>
    <lineage>
        <taxon>unclassified sequences</taxon>
        <taxon>metagenomes</taxon>
        <taxon>ecological metagenomes</taxon>
    </lineage>
</organism>
<evidence type="ECO:0000256" key="1">
    <source>
        <dbReference type="SAM" id="Phobius"/>
    </source>
</evidence>
<protein>
    <submittedName>
        <fullName evidence="2">Unannotated protein</fullName>
    </submittedName>
</protein>
<keyword evidence="1" id="KW-1133">Transmembrane helix</keyword>
<proteinExistence type="predicted"/>
<dbReference type="AlphaFoldDB" id="A0A6J7N3G4"/>
<keyword evidence="1" id="KW-0812">Transmembrane</keyword>
<evidence type="ECO:0000313" key="2">
    <source>
        <dbReference type="EMBL" id="CAB4986698.1"/>
    </source>
</evidence>
<dbReference type="Pfam" id="PF09656">
    <property type="entry name" value="PGPGW"/>
    <property type="match status" value="1"/>
</dbReference>
<feature type="transmembrane region" description="Helical" evidence="1">
    <location>
        <begin position="42"/>
        <end position="61"/>
    </location>
</feature>
<accession>A0A6J7N3G4</accession>
<keyword evidence="1" id="KW-0472">Membrane</keyword>
<reference evidence="2" key="1">
    <citation type="submission" date="2020-05" db="EMBL/GenBank/DDBJ databases">
        <authorList>
            <person name="Chiriac C."/>
            <person name="Salcher M."/>
            <person name="Ghai R."/>
            <person name="Kavagutti S V."/>
        </authorList>
    </citation>
    <scope>NUCLEOTIDE SEQUENCE</scope>
</reference>